<dbReference type="AlphaFoldDB" id="A0A0E9PH50"/>
<name>A0A0E9PH50_ANGAN</name>
<accession>A0A0E9PH50</accession>
<organism evidence="1">
    <name type="scientific">Anguilla anguilla</name>
    <name type="common">European freshwater eel</name>
    <name type="synonym">Muraena anguilla</name>
    <dbReference type="NCBI Taxonomy" id="7936"/>
    <lineage>
        <taxon>Eukaryota</taxon>
        <taxon>Metazoa</taxon>
        <taxon>Chordata</taxon>
        <taxon>Craniata</taxon>
        <taxon>Vertebrata</taxon>
        <taxon>Euteleostomi</taxon>
        <taxon>Actinopterygii</taxon>
        <taxon>Neopterygii</taxon>
        <taxon>Teleostei</taxon>
        <taxon>Anguilliformes</taxon>
        <taxon>Anguillidae</taxon>
        <taxon>Anguilla</taxon>
    </lineage>
</organism>
<proteinExistence type="predicted"/>
<dbReference type="EMBL" id="GBXM01104641">
    <property type="protein sequence ID" value="JAH03936.1"/>
    <property type="molecule type" value="Transcribed_RNA"/>
</dbReference>
<protein>
    <submittedName>
        <fullName evidence="1">Uncharacterized protein</fullName>
    </submittedName>
</protein>
<reference evidence="1" key="1">
    <citation type="submission" date="2014-11" db="EMBL/GenBank/DDBJ databases">
        <authorList>
            <person name="Amaro Gonzalez C."/>
        </authorList>
    </citation>
    <scope>NUCLEOTIDE SEQUENCE</scope>
</reference>
<evidence type="ECO:0000313" key="1">
    <source>
        <dbReference type="EMBL" id="JAH03936.1"/>
    </source>
</evidence>
<sequence length="26" mass="3024">MKVLTYCISYINLLLNYSVESTKITL</sequence>
<reference evidence="1" key="2">
    <citation type="journal article" date="2015" name="Fish Shellfish Immunol.">
        <title>Early steps in the European eel (Anguilla anguilla)-Vibrio vulnificus interaction in the gills: Role of the RtxA13 toxin.</title>
        <authorList>
            <person name="Callol A."/>
            <person name="Pajuelo D."/>
            <person name="Ebbesson L."/>
            <person name="Teles M."/>
            <person name="MacKenzie S."/>
            <person name="Amaro C."/>
        </authorList>
    </citation>
    <scope>NUCLEOTIDE SEQUENCE</scope>
</reference>